<organism evidence="4 5">
    <name type="scientific">Hyaloscypha bicolor E</name>
    <dbReference type="NCBI Taxonomy" id="1095630"/>
    <lineage>
        <taxon>Eukaryota</taxon>
        <taxon>Fungi</taxon>
        <taxon>Dikarya</taxon>
        <taxon>Ascomycota</taxon>
        <taxon>Pezizomycotina</taxon>
        <taxon>Leotiomycetes</taxon>
        <taxon>Helotiales</taxon>
        <taxon>Hyaloscyphaceae</taxon>
        <taxon>Hyaloscypha</taxon>
        <taxon>Hyaloscypha bicolor</taxon>
    </lineage>
</organism>
<protein>
    <recommendedName>
        <fullName evidence="3">Zn(2)-C6 fungal-type domain-containing protein</fullName>
    </recommendedName>
</protein>
<dbReference type="AlphaFoldDB" id="A0A2J6TKI2"/>
<dbReference type="RefSeq" id="XP_024740421.1">
    <property type="nucleotide sequence ID" value="XM_024871889.1"/>
</dbReference>
<dbReference type="Gene3D" id="4.10.240.10">
    <property type="entry name" value="Zn(2)-C6 fungal-type DNA-binding domain"/>
    <property type="match status" value="1"/>
</dbReference>
<dbReference type="EMBL" id="KZ613780">
    <property type="protein sequence ID" value="PMD63517.1"/>
    <property type="molecule type" value="Genomic_DNA"/>
</dbReference>
<dbReference type="GeneID" id="36579971"/>
<dbReference type="GO" id="GO:0008270">
    <property type="term" value="F:zinc ion binding"/>
    <property type="evidence" value="ECO:0007669"/>
    <property type="project" value="InterPro"/>
</dbReference>
<keyword evidence="1" id="KW-0539">Nucleus</keyword>
<feature type="domain" description="Zn(2)-C6 fungal-type" evidence="3">
    <location>
        <begin position="172"/>
        <end position="208"/>
    </location>
</feature>
<dbReference type="OrthoDB" id="5426982at2759"/>
<feature type="compositionally biased region" description="Low complexity" evidence="2">
    <location>
        <begin position="90"/>
        <end position="107"/>
    </location>
</feature>
<accession>A0A2J6TKI2</accession>
<proteinExistence type="predicted"/>
<dbReference type="InParanoid" id="A0A2J6TKI2"/>
<keyword evidence="5" id="KW-1185">Reference proteome</keyword>
<sequence>MDAAENWNGLGDYSLFLPEDSFNLFGEYDLDLGLNNSFLPALDEASATFDIAEWDQIEAMIPALPRLDATLPTSGEPQDLIPNPEAELQASKYTSTSSPSSARSPISEDQTSTDGFPVSGKEVEHQTKTELRKREFLTAFSVESGEEIQLHTRKRFSKEQRQVVALNRIIGVCLHCRLRKVACDDGIPCNRCIKRAGSISSGQEICMRRSLVATRFDHIGSVFKFS</sequence>
<evidence type="ECO:0000313" key="5">
    <source>
        <dbReference type="Proteomes" id="UP000235371"/>
    </source>
</evidence>
<dbReference type="InterPro" id="IPR001138">
    <property type="entry name" value="Zn2Cys6_DnaBD"/>
</dbReference>
<dbReference type="PANTHER" id="PTHR35392">
    <property type="entry name" value="ZN(II)2CYS6 TRANSCRIPTION FACTOR (EUROFUNG)-RELATED-RELATED"/>
    <property type="match status" value="1"/>
</dbReference>
<evidence type="ECO:0000259" key="3">
    <source>
        <dbReference type="PROSITE" id="PS50048"/>
    </source>
</evidence>
<dbReference type="InterPro" id="IPR052973">
    <property type="entry name" value="Fungal_sec-metab_reg_TF"/>
</dbReference>
<dbReference type="InterPro" id="IPR036864">
    <property type="entry name" value="Zn2-C6_fun-type_DNA-bd_sf"/>
</dbReference>
<name>A0A2J6TKI2_9HELO</name>
<dbReference type="SUPFAM" id="SSF57701">
    <property type="entry name" value="Zn2/Cys6 DNA-binding domain"/>
    <property type="match status" value="1"/>
</dbReference>
<dbReference type="CDD" id="cd00067">
    <property type="entry name" value="GAL4"/>
    <property type="match status" value="1"/>
</dbReference>
<dbReference type="Proteomes" id="UP000235371">
    <property type="component" value="Unassembled WGS sequence"/>
</dbReference>
<evidence type="ECO:0000256" key="2">
    <source>
        <dbReference type="SAM" id="MobiDB-lite"/>
    </source>
</evidence>
<dbReference type="PROSITE" id="PS50048">
    <property type="entry name" value="ZN2_CY6_FUNGAL_2"/>
    <property type="match status" value="1"/>
</dbReference>
<dbReference type="GO" id="GO:0000981">
    <property type="term" value="F:DNA-binding transcription factor activity, RNA polymerase II-specific"/>
    <property type="evidence" value="ECO:0007669"/>
    <property type="project" value="InterPro"/>
</dbReference>
<reference evidence="4 5" key="1">
    <citation type="submission" date="2016-04" db="EMBL/GenBank/DDBJ databases">
        <title>A degradative enzymes factory behind the ericoid mycorrhizal symbiosis.</title>
        <authorList>
            <consortium name="DOE Joint Genome Institute"/>
            <person name="Martino E."/>
            <person name="Morin E."/>
            <person name="Grelet G."/>
            <person name="Kuo A."/>
            <person name="Kohler A."/>
            <person name="Daghino S."/>
            <person name="Barry K."/>
            <person name="Choi C."/>
            <person name="Cichocki N."/>
            <person name="Clum A."/>
            <person name="Copeland A."/>
            <person name="Hainaut M."/>
            <person name="Haridas S."/>
            <person name="Labutti K."/>
            <person name="Lindquist E."/>
            <person name="Lipzen A."/>
            <person name="Khouja H.-R."/>
            <person name="Murat C."/>
            <person name="Ohm R."/>
            <person name="Olson A."/>
            <person name="Spatafora J."/>
            <person name="Veneault-Fourrey C."/>
            <person name="Henrissat B."/>
            <person name="Grigoriev I."/>
            <person name="Martin F."/>
            <person name="Perotto S."/>
        </authorList>
    </citation>
    <scope>NUCLEOTIDE SEQUENCE [LARGE SCALE GENOMIC DNA]</scope>
    <source>
        <strain evidence="4 5">E</strain>
    </source>
</reference>
<dbReference type="Pfam" id="PF00172">
    <property type="entry name" value="Zn_clus"/>
    <property type="match status" value="1"/>
</dbReference>
<feature type="region of interest" description="Disordered" evidence="2">
    <location>
        <begin position="90"/>
        <end position="129"/>
    </location>
</feature>
<gene>
    <name evidence="4" type="ORF">K444DRAFT_322470</name>
</gene>
<evidence type="ECO:0000313" key="4">
    <source>
        <dbReference type="EMBL" id="PMD63517.1"/>
    </source>
</evidence>
<evidence type="ECO:0000256" key="1">
    <source>
        <dbReference type="ARBA" id="ARBA00023242"/>
    </source>
</evidence>